<proteinExistence type="predicted"/>
<evidence type="ECO:0000313" key="1">
    <source>
        <dbReference type="EMBL" id="APO67398.1"/>
    </source>
</evidence>
<dbReference type="Proteomes" id="UP000184749">
    <property type="component" value="Chromosome"/>
</dbReference>
<protein>
    <submittedName>
        <fullName evidence="1">Uncharacterized protein</fullName>
    </submittedName>
</protein>
<accession>A0A1L5NHQ5</accession>
<gene>
    <name evidence="1" type="ORF">IE4872_CH01769</name>
</gene>
<organism evidence="1 2">
    <name type="scientific">Rhizobium gallicum</name>
    <dbReference type="NCBI Taxonomy" id="56730"/>
    <lineage>
        <taxon>Bacteria</taxon>
        <taxon>Pseudomonadati</taxon>
        <taxon>Pseudomonadota</taxon>
        <taxon>Alphaproteobacteria</taxon>
        <taxon>Hyphomicrobiales</taxon>
        <taxon>Rhizobiaceae</taxon>
        <taxon>Rhizobium/Agrobacterium group</taxon>
        <taxon>Rhizobium</taxon>
    </lineage>
</organism>
<evidence type="ECO:0000313" key="2">
    <source>
        <dbReference type="Proteomes" id="UP000184749"/>
    </source>
</evidence>
<reference evidence="1 2" key="1">
    <citation type="submission" date="2016-09" db="EMBL/GenBank/DDBJ databases">
        <title>The complete genome sequences of Rhizobium gallicum, symbiovars gallicum and phaseoli, symbionts associated to common bean (Phaseolus vulgaris).</title>
        <authorList>
            <person name="Bustos P."/>
            <person name="Santamaria R.I."/>
            <person name="Perez-Carrascal O.M."/>
            <person name="Juarez S."/>
            <person name="Lozano L."/>
            <person name="Martinez-Flores I."/>
            <person name="Martinez-Romero E."/>
            <person name="Cevallos M."/>
            <person name="Romero D."/>
            <person name="Davila G."/>
            <person name="Gonzalez V."/>
        </authorList>
    </citation>
    <scope>NUCLEOTIDE SEQUENCE [LARGE SCALE GENOMIC DNA]</scope>
    <source>
        <strain evidence="1 2">IE4872</strain>
    </source>
</reference>
<sequence length="69" mass="7675">MFQHLLADERAMLCDELCGLQGEIGVLDDLLAYGDNRFRALYFVLDLLGASGLPRSIAQAERRDGCSDR</sequence>
<name>A0A1L5NHQ5_9HYPH</name>
<dbReference type="RefSeq" id="WP_156886404.1">
    <property type="nucleotide sequence ID" value="NZ_CP017101.1"/>
</dbReference>
<dbReference type="AlphaFoldDB" id="A0A1L5NHQ5"/>
<dbReference type="EMBL" id="CP017101">
    <property type="protein sequence ID" value="APO67398.1"/>
    <property type="molecule type" value="Genomic_DNA"/>
</dbReference>